<dbReference type="AlphaFoldDB" id="X1SZ18"/>
<proteinExistence type="predicted"/>
<comment type="caution">
    <text evidence="1">The sequence shown here is derived from an EMBL/GenBank/DDBJ whole genome shotgun (WGS) entry which is preliminary data.</text>
</comment>
<reference evidence="1" key="1">
    <citation type="journal article" date="2014" name="Front. Microbiol.">
        <title>High frequency of phylogenetically diverse reductive dehalogenase-homologous genes in deep subseafloor sedimentary metagenomes.</title>
        <authorList>
            <person name="Kawai M."/>
            <person name="Futagami T."/>
            <person name="Toyoda A."/>
            <person name="Takaki Y."/>
            <person name="Nishi S."/>
            <person name="Hori S."/>
            <person name="Arai W."/>
            <person name="Tsubouchi T."/>
            <person name="Morono Y."/>
            <person name="Uchiyama I."/>
            <person name="Ito T."/>
            <person name="Fujiyama A."/>
            <person name="Inagaki F."/>
            <person name="Takami H."/>
        </authorList>
    </citation>
    <scope>NUCLEOTIDE SEQUENCE</scope>
    <source>
        <strain evidence="1">Expedition CK06-06</strain>
    </source>
</reference>
<accession>X1SZ18</accession>
<organism evidence="1">
    <name type="scientific">marine sediment metagenome</name>
    <dbReference type="NCBI Taxonomy" id="412755"/>
    <lineage>
        <taxon>unclassified sequences</taxon>
        <taxon>metagenomes</taxon>
        <taxon>ecological metagenomes</taxon>
    </lineage>
</organism>
<dbReference type="EMBL" id="BARW01008119">
    <property type="protein sequence ID" value="GAI80580.1"/>
    <property type="molecule type" value="Genomic_DNA"/>
</dbReference>
<name>X1SZ18_9ZZZZ</name>
<gene>
    <name evidence="1" type="ORF">S12H4_16738</name>
</gene>
<evidence type="ECO:0000313" key="1">
    <source>
        <dbReference type="EMBL" id="GAI80580.1"/>
    </source>
</evidence>
<sequence length="132" mass="14445">MKRSEFLKRLGLGAVAAVAAPALIVREPHSCSATLGDECLSGCGTDVFESKSDEFKQPLVDLMVTKEDGSEVDLSNVRMQIKNNSKDIYLKEGSGLTIDKNIVRVDCSLSRGEHDYELIANNELMAKGKIRI</sequence>
<protein>
    <submittedName>
        <fullName evidence="1">Uncharacterized protein</fullName>
    </submittedName>
</protein>